<evidence type="ECO:0008006" key="4">
    <source>
        <dbReference type="Google" id="ProtNLM"/>
    </source>
</evidence>
<sequence length="144" mass="15271">MMSKPGVLFSSNAKKDARRKSRGAYIAFMTFLILAAVILLVGTTLALLSVFEIQQSLAGRKGAEALYLAEGCAADALLSSFYDSNYAGGVETPPEGSCAITVSKAGNNWVITSAATVASGYTRRVRVNILRGSSIQVLSWKEVD</sequence>
<evidence type="ECO:0000313" key="2">
    <source>
        <dbReference type="EMBL" id="KRT67520.1"/>
    </source>
</evidence>
<reference evidence="2 3" key="1">
    <citation type="submission" date="2015-05" db="EMBL/GenBank/DDBJ databases">
        <title>Critical biogeochemical functions in the subsurface are associated with bacteria from new phyla and little studied lineages.</title>
        <authorList>
            <person name="Hug L.A."/>
            <person name="Thomas B.C."/>
            <person name="Sharon I."/>
            <person name="Brown C.T."/>
            <person name="Sharma R."/>
            <person name="Hettich R.L."/>
            <person name="Wilkins M.J."/>
            <person name="Williams K.H."/>
            <person name="Singh A."/>
            <person name="Banfield J.F."/>
        </authorList>
    </citation>
    <scope>NUCLEOTIDE SEQUENCE [LARGE SCALE GENOMIC DNA]</scope>
    <source>
        <strain evidence="2">CSP1-7</strain>
    </source>
</reference>
<dbReference type="STRING" id="1576480.XU08_C0002G0068"/>
<comment type="caution">
    <text evidence="2">The sequence shown here is derived from an EMBL/GenBank/DDBJ whole genome shotgun (WGS) entry which is preliminary data.</text>
</comment>
<name>A0A0T5ZXK9_UNCKA</name>
<keyword evidence="1" id="KW-0472">Membrane</keyword>
<gene>
    <name evidence="2" type="ORF">XU08_C0002G0068</name>
</gene>
<dbReference type="Proteomes" id="UP000051297">
    <property type="component" value="Unassembled WGS sequence"/>
</dbReference>
<keyword evidence="1" id="KW-0812">Transmembrane</keyword>
<organism evidence="2 3">
    <name type="scientific">candidate division WWE3 bacterium CSP1-7</name>
    <dbReference type="NCBI Taxonomy" id="1576480"/>
    <lineage>
        <taxon>Bacteria</taxon>
        <taxon>Katanobacteria</taxon>
    </lineage>
</organism>
<proteinExistence type="predicted"/>
<protein>
    <recommendedName>
        <fullName evidence="4">Type 4 fimbrial biogenesis protein PilX N-terminal domain-containing protein</fullName>
    </recommendedName>
</protein>
<keyword evidence="1" id="KW-1133">Transmembrane helix</keyword>
<feature type="transmembrane region" description="Helical" evidence="1">
    <location>
        <begin position="24"/>
        <end position="51"/>
    </location>
</feature>
<dbReference type="EMBL" id="LDXK01000002">
    <property type="protein sequence ID" value="KRT67520.1"/>
    <property type="molecule type" value="Genomic_DNA"/>
</dbReference>
<evidence type="ECO:0000313" key="3">
    <source>
        <dbReference type="Proteomes" id="UP000051297"/>
    </source>
</evidence>
<dbReference type="AlphaFoldDB" id="A0A0T5ZXK9"/>
<accession>A0A0T5ZXK9</accession>
<evidence type="ECO:0000256" key="1">
    <source>
        <dbReference type="SAM" id="Phobius"/>
    </source>
</evidence>